<gene>
    <name evidence="1" type="ORF">METZ01_LOCUS353869</name>
</gene>
<evidence type="ECO:0000313" key="1">
    <source>
        <dbReference type="EMBL" id="SVD01015.1"/>
    </source>
</evidence>
<dbReference type="EMBL" id="UINC01124101">
    <property type="protein sequence ID" value="SVD01015.1"/>
    <property type="molecule type" value="Genomic_DNA"/>
</dbReference>
<feature type="non-terminal residue" evidence="1">
    <location>
        <position position="235"/>
    </location>
</feature>
<name>A0A382RV12_9ZZZZ</name>
<sequence>MTEQTDPTLVDNVSITSTTEDTYSALNTGDNVSVTAFFSESVIVDNASGNPTLTIVVGTDNLSSDNRTATYWRQATNNGDLGNDMMYFRYTIQSGDNDTDGISIDNNSLALNGSTIRDSSGNYANITHGPDTYHGNIMVDTTAPTLVDNVSVTSSTSSSVSGSWNSDISLYKIPANGSLCDGSVVGSECYIFMTATFSESVIVDNASGNPTLTIVVGDSPGTVTNRTAAYTSGNE</sequence>
<organism evidence="1">
    <name type="scientific">marine metagenome</name>
    <dbReference type="NCBI Taxonomy" id="408172"/>
    <lineage>
        <taxon>unclassified sequences</taxon>
        <taxon>metagenomes</taxon>
        <taxon>ecological metagenomes</taxon>
    </lineage>
</organism>
<dbReference type="AlphaFoldDB" id="A0A382RV12"/>
<accession>A0A382RV12</accession>
<reference evidence="1" key="1">
    <citation type="submission" date="2018-05" db="EMBL/GenBank/DDBJ databases">
        <authorList>
            <person name="Lanie J.A."/>
            <person name="Ng W.-L."/>
            <person name="Kazmierczak K.M."/>
            <person name="Andrzejewski T.M."/>
            <person name="Davidsen T.M."/>
            <person name="Wayne K.J."/>
            <person name="Tettelin H."/>
            <person name="Glass J.I."/>
            <person name="Rusch D."/>
            <person name="Podicherti R."/>
            <person name="Tsui H.-C.T."/>
            <person name="Winkler M.E."/>
        </authorList>
    </citation>
    <scope>NUCLEOTIDE SEQUENCE</scope>
</reference>
<proteinExistence type="predicted"/>
<protein>
    <submittedName>
        <fullName evidence="1">Uncharacterized protein</fullName>
    </submittedName>
</protein>